<sequence>MEAAAFAAAKPPGTMSVYKTAPLVAAAAAGLSTTQAAWNQTQQQMATTQQTLQQVQQMQQMIALGSLGMAGGVGGMAGGIGSIGMLAEQAMQTNNPMLQQHITAMMQSEADAINARARAALLRQQVKIQLAGVMANNGGGGAVGNSAMQAFVSNSAAMAGLGNGMAGLGGLAGLGNGVAGLGNGIASSAALAAAAGTLAANGSAPTPAMPQLLAQQQQQAAATAGLLTSPSPPAPTPMQAPPAIP</sequence>
<dbReference type="AlphaFoldDB" id="A0A7S3F9N1"/>
<evidence type="ECO:0000256" key="1">
    <source>
        <dbReference type="SAM" id="MobiDB-lite"/>
    </source>
</evidence>
<proteinExistence type="predicted"/>
<accession>A0A7S3F9N1</accession>
<evidence type="ECO:0000313" key="2">
    <source>
        <dbReference type="EMBL" id="CAE0133087.1"/>
    </source>
</evidence>
<organism evidence="2">
    <name type="scientific">Prasinoderma singulare</name>
    <dbReference type="NCBI Taxonomy" id="676789"/>
    <lineage>
        <taxon>Eukaryota</taxon>
        <taxon>Viridiplantae</taxon>
        <taxon>Prasinodermophyta</taxon>
        <taxon>Prasinodermophyceae</taxon>
        <taxon>Prasinodermales</taxon>
        <taxon>Prasinodermaceae</taxon>
        <taxon>Prasinoderma</taxon>
    </lineage>
</organism>
<feature type="compositionally biased region" description="Low complexity" evidence="1">
    <location>
        <begin position="212"/>
        <end position="228"/>
    </location>
</feature>
<name>A0A7S3F9N1_9VIRI</name>
<dbReference type="EMBL" id="HBHY01006635">
    <property type="protein sequence ID" value="CAE0133087.1"/>
    <property type="molecule type" value="Transcribed_RNA"/>
</dbReference>
<protein>
    <submittedName>
        <fullName evidence="2">Uncharacterized protein</fullName>
    </submittedName>
</protein>
<feature type="compositionally biased region" description="Pro residues" evidence="1">
    <location>
        <begin position="230"/>
        <end position="245"/>
    </location>
</feature>
<feature type="region of interest" description="Disordered" evidence="1">
    <location>
        <begin position="212"/>
        <end position="245"/>
    </location>
</feature>
<gene>
    <name evidence="2" type="ORF">PSIN1315_LOCUS4287</name>
</gene>
<reference evidence="2" key="1">
    <citation type="submission" date="2021-01" db="EMBL/GenBank/DDBJ databases">
        <authorList>
            <person name="Corre E."/>
            <person name="Pelletier E."/>
            <person name="Niang G."/>
            <person name="Scheremetjew M."/>
            <person name="Finn R."/>
            <person name="Kale V."/>
            <person name="Holt S."/>
            <person name="Cochrane G."/>
            <person name="Meng A."/>
            <person name="Brown T."/>
            <person name="Cohen L."/>
        </authorList>
    </citation>
    <scope>NUCLEOTIDE SEQUENCE</scope>
    <source>
        <strain evidence="2">RCC927</strain>
    </source>
</reference>